<proteinExistence type="predicted"/>
<keyword evidence="4" id="KW-1185">Reference proteome</keyword>
<dbReference type="Proteomes" id="UP000319004">
    <property type="component" value="Chromosome"/>
</dbReference>
<dbReference type="Pfam" id="PF13360">
    <property type="entry name" value="PQQ_2"/>
    <property type="match status" value="1"/>
</dbReference>
<dbReference type="InterPro" id="IPR029063">
    <property type="entry name" value="SAM-dependent_MTases_sf"/>
</dbReference>
<dbReference type="SUPFAM" id="SSF53335">
    <property type="entry name" value="S-adenosyl-L-methionine-dependent methyltransferases"/>
    <property type="match status" value="1"/>
</dbReference>
<dbReference type="SUPFAM" id="SSF50998">
    <property type="entry name" value="Quinoprotein alcohol dehydrogenase-like"/>
    <property type="match status" value="2"/>
</dbReference>
<dbReference type="SMART" id="SM00564">
    <property type="entry name" value="PQQ"/>
    <property type="match status" value="5"/>
</dbReference>
<organism evidence="3 4">
    <name type="scientific">Stieleria neptunia</name>
    <dbReference type="NCBI Taxonomy" id="2527979"/>
    <lineage>
        <taxon>Bacteria</taxon>
        <taxon>Pseudomonadati</taxon>
        <taxon>Planctomycetota</taxon>
        <taxon>Planctomycetia</taxon>
        <taxon>Pirellulales</taxon>
        <taxon>Pirellulaceae</taxon>
        <taxon>Stieleria</taxon>
    </lineage>
</organism>
<dbReference type="PANTHER" id="PTHR34512:SF30">
    <property type="entry name" value="OUTER MEMBRANE PROTEIN ASSEMBLY FACTOR BAMB"/>
    <property type="match status" value="1"/>
</dbReference>
<dbReference type="InterPro" id="IPR011047">
    <property type="entry name" value="Quinoprotein_ADH-like_sf"/>
</dbReference>
<evidence type="ECO:0000256" key="1">
    <source>
        <dbReference type="SAM" id="SignalP"/>
    </source>
</evidence>
<evidence type="ECO:0000259" key="2">
    <source>
        <dbReference type="Pfam" id="PF13360"/>
    </source>
</evidence>
<dbReference type="InterPro" id="IPR018391">
    <property type="entry name" value="PQQ_b-propeller_rpt"/>
</dbReference>
<gene>
    <name evidence="3" type="ORF">Enr13x_03620</name>
</gene>
<dbReference type="AlphaFoldDB" id="A0A518HI71"/>
<feature type="domain" description="Pyrrolo-quinoline quinone repeat" evidence="2">
    <location>
        <begin position="645"/>
        <end position="813"/>
    </location>
</feature>
<feature type="signal peptide" evidence="1">
    <location>
        <begin position="1"/>
        <end position="20"/>
    </location>
</feature>
<protein>
    <submittedName>
        <fullName evidence="3">Outer membrane biogenesis protein BamB</fullName>
    </submittedName>
</protein>
<dbReference type="KEGG" id="snep:Enr13x_03620"/>
<evidence type="ECO:0000313" key="3">
    <source>
        <dbReference type="EMBL" id="QDV40556.1"/>
    </source>
</evidence>
<accession>A0A518HI71</accession>
<feature type="chain" id="PRO_5021808831" evidence="1">
    <location>
        <begin position="21"/>
        <end position="991"/>
    </location>
</feature>
<reference evidence="3 4" key="1">
    <citation type="submission" date="2019-03" db="EMBL/GenBank/DDBJ databases">
        <title>Deep-cultivation of Planctomycetes and their phenomic and genomic characterization uncovers novel biology.</title>
        <authorList>
            <person name="Wiegand S."/>
            <person name="Jogler M."/>
            <person name="Boedeker C."/>
            <person name="Pinto D."/>
            <person name="Vollmers J."/>
            <person name="Rivas-Marin E."/>
            <person name="Kohn T."/>
            <person name="Peeters S.H."/>
            <person name="Heuer A."/>
            <person name="Rast P."/>
            <person name="Oberbeckmann S."/>
            <person name="Bunk B."/>
            <person name="Jeske O."/>
            <person name="Meyerdierks A."/>
            <person name="Storesund J.E."/>
            <person name="Kallscheuer N."/>
            <person name="Luecker S."/>
            <person name="Lage O.M."/>
            <person name="Pohl T."/>
            <person name="Merkel B.J."/>
            <person name="Hornburger P."/>
            <person name="Mueller R.-W."/>
            <person name="Bruemmer F."/>
            <person name="Labrenz M."/>
            <person name="Spormann A.M."/>
            <person name="Op den Camp H."/>
            <person name="Overmann J."/>
            <person name="Amann R."/>
            <person name="Jetten M.S.M."/>
            <person name="Mascher T."/>
            <person name="Medema M.H."/>
            <person name="Devos D.P."/>
            <person name="Kaster A.-K."/>
            <person name="Ovreas L."/>
            <person name="Rohde M."/>
            <person name="Galperin M.Y."/>
            <person name="Jogler C."/>
        </authorList>
    </citation>
    <scope>NUCLEOTIDE SEQUENCE [LARGE SCALE GENOMIC DNA]</scope>
    <source>
        <strain evidence="3 4">Enr13</strain>
    </source>
</reference>
<dbReference type="RefSeq" id="WP_197455705.1">
    <property type="nucleotide sequence ID" value="NZ_CP037423.1"/>
</dbReference>
<dbReference type="Gene3D" id="2.130.10.10">
    <property type="entry name" value="YVTN repeat-like/Quinoprotein amine dehydrogenase"/>
    <property type="match status" value="2"/>
</dbReference>
<dbReference type="InterPro" id="IPR015943">
    <property type="entry name" value="WD40/YVTN_repeat-like_dom_sf"/>
</dbReference>
<dbReference type="InterPro" id="IPR002372">
    <property type="entry name" value="PQQ_rpt_dom"/>
</dbReference>
<evidence type="ECO:0000313" key="4">
    <source>
        <dbReference type="Proteomes" id="UP000319004"/>
    </source>
</evidence>
<keyword evidence="1" id="KW-0732">Signal</keyword>
<name>A0A518HI71_9BACT</name>
<dbReference type="PANTHER" id="PTHR34512">
    <property type="entry name" value="CELL SURFACE PROTEIN"/>
    <property type="match status" value="1"/>
</dbReference>
<sequence length="991" mass="108569" precursor="true">MGLRSVFPAMLATMTLCSVATVSGGQATDDLKRMEIDKGIVALVGLPDDKVDYLIEVCRASELTVYFQTPDTQLARHARRTADAAGYLGTRLFVDTGSGRSIHLGNNTADRVLVFDSDTNAPSGREILRVLRPKGVAIVGDQTITKPVPQGVDDWSHPYHGPDNNPQSDDQLVRGSLRTQFIGYPKFSPMPEQTVVAGGRIYKAMGHIAHKANQNEMLNTLLCINAYNGTILWRRPLSAGFMLHRNTMVATDDALYLGDHEACKIIDGRTGETIDEIKVGTDISDGPVWKWMAMRHGILFALVGNPEAKLETQRAIRRGLGHWPWGMWDGHDYNDPRTSFGFGRTLVAIDLKTKEPLWHYRDDEFLDARAVCMNESQIFCYCPGKFLASIDRYTGKLNWKNTDKDLLDAIGDNQKAQHYITGYATTCYMKCSGDYLFFAGPQRTRMVVASAHDGKLAWTHPTGNLQLVLRDDGVWAAGPQKSENGMKFDYATGEVLATFPARRACTRATGCADSIFYRANGGTVRVLTESNTAQHIDPMRPPCQDGVIVAGGHLYWGPWMCGCQLSLYGNIGLRPGDDAADETDDSNEPRWVRGDMHAAVESLDVNPGDWTTFRGNNARTDASSVAIPADVHPQWAVQVCRDALPTAPVTAGDMVFLADRTGAVQAIDGNGKTVWKTYTAGPVYYPPAVAKNRVYVGSADGRVYAYAARDGRFLWSYRVGPKDYRISVYDRLVSAWPVAGGVVVDGDTVYAAAGITHYDGTHVVALDAVTGSLKVSNTTSGTLEREVNNGISLQGNLTIVDGELRFLAGGVYETARYDLETLACLNTPRAQVNSQFRTAFYPYYPAYGKYVSLDYQCSDGCQLSHDASYEGSQFVNLARQPPLAPGTPKPYKEAARWIRRGGEAPKAIWQDKGNRRFTSFAVTDDTLLATGHPDGNESDSFLVSINTRDGSDNWIKPLPALAVKGGVSIDHAGRISVALENGQLLRFAPED</sequence>
<dbReference type="EMBL" id="CP037423">
    <property type="protein sequence ID" value="QDV40556.1"/>
    <property type="molecule type" value="Genomic_DNA"/>
</dbReference>